<evidence type="ECO:0000313" key="2">
    <source>
        <dbReference type="Proteomes" id="UP000501128"/>
    </source>
</evidence>
<sequence>MSVLAQPANNLTQAIHFLKLAGTLRAVDKSEESIPLIGRALPVLRAQSPYWSAVAYEVLGLAYDDIHKPDEAVHYLEIARSRYGRLKYVASGWAVNEVIRNIAGKNLYAGIQLGADGVRVAIFKTRYESDFYEKNIRSSFYIPNGEPVADLSARLPMTRNALETGLDSIRRYNIPNERIFVVLSSDLRERYNSSPAGRQLLDKQLAQLVPDNRVRIDTTLTAQREAELFTIGAVPRKSWATTSALNIGADATTAGYINQTNPMAPRQFYGTTFNMGINKLVEQVTEQKMTGMIAFRREAEKLVQSITDSTFVPWLRQAPPGLRTRRVVAVGGEAVNALVTCLYPEKAGATAVPITTLDASRFRQLALTNYAQLLRPDLSNIADPVLKAKAESQLRIIRETMNERQTVAAALWLDAVVKAYTVGYGVRQFVFIRDANIGWVTGKFLETINHEYESTIAKGEFYTR</sequence>
<keyword evidence="2" id="KW-1185">Reference proteome</keyword>
<dbReference type="KEGG" id="srho:HH216_10130"/>
<reference evidence="1 2" key="1">
    <citation type="submission" date="2020-04" db="EMBL/GenBank/DDBJ databases">
        <title>Genome sequencing of novel species.</title>
        <authorList>
            <person name="Heo J."/>
            <person name="Kim S.-J."/>
            <person name="Kim J.-S."/>
            <person name="Hong S.-B."/>
            <person name="Kwon S.-W."/>
        </authorList>
    </citation>
    <scope>NUCLEOTIDE SEQUENCE [LARGE SCALE GENOMIC DNA]</scope>
    <source>
        <strain evidence="1 2">CJU-R4</strain>
    </source>
</reference>
<dbReference type="EMBL" id="CP051677">
    <property type="protein sequence ID" value="QJD81312.1"/>
    <property type="molecule type" value="Genomic_DNA"/>
</dbReference>
<dbReference type="AlphaFoldDB" id="A0A7L5DUL8"/>
<protein>
    <submittedName>
        <fullName evidence="1">Tetratricopeptide repeat protein</fullName>
    </submittedName>
</protein>
<dbReference type="Proteomes" id="UP000501128">
    <property type="component" value="Chromosome"/>
</dbReference>
<name>A0A7L5DUL8_9BACT</name>
<organism evidence="1 2">
    <name type="scientific">Spirosoma rhododendri</name>
    <dbReference type="NCBI Taxonomy" id="2728024"/>
    <lineage>
        <taxon>Bacteria</taxon>
        <taxon>Pseudomonadati</taxon>
        <taxon>Bacteroidota</taxon>
        <taxon>Cytophagia</taxon>
        <taxon>Cytophagales</taxon>
        <taxon>Cytophagaceae</taxon>
        <taxon>Spirosoma</taxon>
    </lineage>
</organism>
<evidence type="ECO:0000313" key="1">
    <source>
        <dbReference type="EMBL" id="QJD81312.1"/>
    </source>
</evidence>
<accession>A0A7L5DUL8</accession>
<proteinExistence type="predicted"/>
<gene>
    <name evidence="1" type="ORF">HH216_10130</name>
</gene>